<evidence type="ECO:0000256" key="5">
    <source>
        <dbReference type="ARBA" id="ARBA00023163"/>
    </source>
</evidence>
<dbReference type="GO" id="GO:0042797">
    <property type="term" value="P:tRNA transcription by RNA polymerase III"/>
    <property type="evidence" value="ECO:0007669"/>
    <property type="project" value="TreeGrafter"/>
</dbReference>
<name>A0A0R0M1N4_9MICR</name>
<evidence type="ECO:0000313" key="6">
    <source>
        <dbReference type="EMBL" id="KRH95322.1"/>
    </source>
</evidence>
<dbReference type="InterPro" id="IPR000268">
    <property type="entry name" value="RPABC5/Rpb10"/>
</dbReference>
<dbReference type="EMBL" id="LGUB01000001">
    <property type="protein sequence ID" value="KRH95322.1"/>
    <property type="molecule type" value="Genomic_DNA"/>
</dbReference>
<protein>
    <recommendedName>
        <fullName evidence="1">DNA-directed RNA polymerases I, II, and III subunit RPABC5</fullName>
    </recommendedName>
</protein>
<evidence type="ECO:0000313" key="7">
    <source>
        <dbReference type="Proteomes" id="UP000051530"/>
    </source>
</evidence>
<keyword evidence="2 6" id="KW-0240">DNA-directed RNA polymerase</keyword>
<dbReference type="Pfam" id="PF01194">
    <property type="entry name" value="RNA_pol_N"/>
    <property type="match status" value="1"/>
</dbReference>
<evidence type="ECO:0000256" key="3">
    <source>
        <dbReference type="ARBA" id="ARBA00022723"/>
    </source>
</evidence>
<keyword evidence="7" id="KW-1185">Reference proteome</keyword>
<dbReference type="GO" id="GO:0003899">
    <property type="term" value="F:DNA-directed RNA polymerase activity"/>
    <property type="evidence" value="ECO:0007669"/>
    <property type="project" value="EnsemblFungi"/>
</dbReference>
<dbReference type="GO" id="GO:0008270">
    <property type="term" value="F:zinc ion binding"/>
    <property type="evidence" value="ECO:0007669"/>
    <property type="project" value="TreeGrafter"/>
</dbReference>
<dbReference type="GO" id="GO:0006360">
    <property type="term" value="P:transcription by RNA polymerase I"/>
    <property type="evidence" value="ECO:0007669"/>
    <property type="project" value="EnsemblFungi"/>
</dbReference>
<dbReference type="AlphaFoldDB" id="A0A0R0M1N4"/>
<gene>
    <name evidence="6" type="ORF">M153_100099282</name>
</gene>
<sequence length="72" mass="8424">MLIPVRCFTCNKEISSYYDSYVNLLKEGYTEAESLNKLEITRICCRRMLLCHVDISEKLMRLNGAEDINMDL</sequence>
<evidence type="ECO:0000256" key="2">
    <source>
        <dbReference type="ARBA" id="ARBA00022478"/>
    </source>
</evidence>
<dbReference type="GO" id="GO:0005666">
    <property type="term" value="C:RNA polymerase III complex"/>
    <property type="evidence" value="ECO:0007669"/>
    <property type="project" value="EnsemblFungi"/>
</dbReference>
<evidence type="ECO:0000256" key="4">
    <source>
        <dbReference type="ARBA" id="ARBA00022833"/>
    </source>
</evidence>
<dbReference type="PIRSF" id="PIRSF005653">
    <property type="entry name" value="RNA_pol_N/8_sub"/>
    <property type="match status" value="1"/>
</dbReference>
<dbReference type="PANTHER" id="PTHR23431">
    <property type="entry name" value="DNA-DIRECTED RNA POLYMERASES I, II, AND III SUBUNIT RPABC5 FAMILY MEMBER"/>
    <property type="match status" value="1"/>
</dbReference>
<dbReference type="Gene3D" id="1.10.10.60">
    <property type="entry name" value="Homeodomain-like"/>
    <property type="match status" value="1"/>
</dbReference>
<dbReference type="GO" id="GO:0005665">
    <property type="term" value="C:RNA polymerase II, core complex"/>
    <property type="evidence" value="ECO:0007669"/>
    <property type="project" value="EnsemblFungi"/>
</dbReference>
<accession>A0A0R0M1N4</accession>
<keyword evidence="3" id="KW-0479">Metal-binding</keyword>
<keyword evidence="4" id="KW-0862">Zinc</keyword>
<reference evidence="6 7" key="1">
    <citation type="submission" date="2015-07" db="EMBL/GenBank/DDBJ databases">
        <title>The genome of Pseudoloma neurophilia, a relevant intracellular parasite of the zebrafish.</title>
        <authorList>
            <person name="Ndikumana S."/>
            <person name="Pelin A."/>
            <person name="Sanders J."/>
            <person name="Corradi N."/>
        </authorList>
    </citation>
    <scope>NUCLEOTIDE SEQUENCE [LARGE SCALE GENOMIC DNA]</scope>
    <source>
        <strain evidence="6 7">MK1</strain>
    </source>
</reference>
<dbReference type="VEuPathDB" id="MicrosporidiaDB:M153_100099282"/>
<dbReference type="OrthoDB" id="10258858at2759"/>
<organism evidence="6 7">
    <name type="scientific">Pseudoloma neurophilia</name>
    <dbReference type="NCBI Taxonomy" id="146866"/>
    <lineage>
        <taxon>Eukaryota</taxon>
        <taxon>Fungi</taxon>
        <taxon>Fungi incertae sedis</taxon>
        <taxon>Microsporidia</taxon>
        <taxon>Pseudoloma</taxon>
    </lineage>
</organism>
<dbReference type="GO" id="GO:0006367">
    <property type="term" value="P:transcription initiation at RNA polymerase II promoter"/>
    <property type="evidence" value="ECO:0007669"/>
    <property type="project" value="EnsemblFungi"/>
</dbReference>
<dbReference type="GO" id="GO:0003677">
    <property type="term" value="F:DNA binding"/>
    <property type="evidence" value="ECO:0007669"/>
    <property type="project" value="InterPro"/>
</dbReference>
<proteinExistence type="predicted"/>
<dbReference type="PANTHER" id="PTHR23431:SF3">
    <property type="entry name" value="DNA-DIRECTED RNA POLYMERASES I, II, AND III SUBUNIT RPABC5"/>
    <property type="match status" value="1"/>
</dbReference>
<dbReference type="GO" id="GO:0005736">
    <property type="term" value="C:RNA polymerase I complex"/>
    <property type="evidence" value="ECO:0007669"/>
    <property type="project" value="EnsemblFungi"/>
</dbReference>
<dbReference type="InterPro" id="IPR023580">
    <property type="entry name" value="RNA_pol_su_RPB10"/>
</dbReference>
<keyword evidence="5" id="KW-0804">Transcription</keyword>
<evidence type="ECO:0000256" key="1">
    <source>
        <dbReference type="ARBA" id="ARBA00020813"/>
    </source>
</evidence>
<dbReference type="Proteomes" id="UP000051530">
    <property type="component" value="Unassembled WGS sequence"/>
</dbReference>
<dbReference type="SUPFAM" id="SSF46924">
    <property type="entry name" value="RNA polymerase subunit RPB10"/>
    <property type="match status" value="1"/>
</dbReference>
<comment type="caution">
    <text evidence="6">The sequence shown here is derived from an EMBL/GenBank/DDBJ whole genome shotgun (WGS) entry which is preliminary data.</text>
</comment>